<name>A0A6M3LVX0_9ZZZZ</name>
<reference evidence="1" key="1">
    <citation type="submission" date="2020-03" db="EMBL/GenBank/DDBJ databases">
        <title>The deep terrestrial virosphere.</title>
        <authorList>
            <person name="Holmfeldt K."/>
            <person name="Nilsson E."/>
            <person name="Simone D."/>
            <person name="Lopez-Fernandez M."/>
            <person name="Wu X."/>
            <person name="de Brujin I."/>
            <person name="Lundin D."/>
            <person name="Andersson A."/>
            <person name="Bertilsson S."/>
            <person name="Dopson M."/>
        </authorList>
    </citation>
    <scope>NUCLEOTIDE SEQUENCE</scope>
    <source>
        <strain evidence="1">MM415B06722</strain>
    </source>
</reference>
<accession>A0A6M3LVX0</accession>
<gene>
    <name evidence="1" type="ORF">MM415B06722_0009</name>
</gene>
<evidence type="ECO:0000313" key="1">
    <source>
        <dbReference type="EMBL" id="QJA97081.1"/>
    </source>
</evidence>
<proteinExistence type="predicted"/>
<protein>
    <submittedName>
        <fullName evidence="1">Uncharacterized protein</fullName>
    </submittedName>
</protein>
<dbReference type="AlphaFoldDB" id="A0A6M3LVX0"/>
<dbReference type="EMBL" id="MT143460">
    <property type="protein sequence ID" value="QJA97081.1"/>
    <property type="molecule type" value="Genomic_DNA"/>
</dbReference>
<sequence length="87" mass="10092">MNIEKKIWKKYQSKGFPHISDPMIIDEIISDIDEVKQEIADKIAGLKTDINRIRCDALNTKQDYFDACNIAEGRNKVIEEILKLIKN</sequence>
<organism evidence="1">
    <name type="scientific">viral metagenome</name>
    <dbReference type="NCBI Taxonomy" id="1070528"/>
    <lineage>
        <taxon>unclassified sequences</taxon>
        <taxon>metagenomes</taxon>
        <taxon>organismal metagenomes</taxon>
    </lineage>
</organism>